<keyword evidence="1" id="KW-1133">Transmembrane helix</keyword>
<gene>
    <name evidence="2" type="ORF">SAMN02745131_03024</name>
</gene>
<feature type="transmembrane region" description="Helical" evidence="1">
    <location>
        <begin position="12"/>
        <end position="31"/>
    </location>
</feature>
<reference evidence="2 3" key="1">
    <citation type="submission" date="2016-11" db="EMBL/GenBank/DDBJ databases">
        <authorList>
            <person name="Jaros S."/>
            <person name="Januszkiewicz K."/>
            <person name="Wedrychowicz H."/>
        </authorList>
    </citation>
    <scope>NUCLEOTIDE SEQUENCE [LARGE SCALE GENOMIC DNA]</scope>
    <source>
        <strain evidence="2 3">DSM 18119</strain>
    </source>
</reference>
<name>A0A1M5CU07_9BACT</name>
<evidence type="ECO:0000313" key="3">
    <source>
        <dbReference type="Proteomes" id="UP000184048"/>
    </source>
</evidence>
<accession>A0A1M5CU07</accession>
<dbReference type="RefSeq" id="WP_139256459.1">
    <property type="nucleotide sequence ID" value="NZ_FQUU01000013.1"/>
</dbReference>
<dbReference type="AlphaFoldDB" id="A0A1M5CU07"/>
<dbReference type="Proteomes" id="UP000184048">
    <property type="component" value="Unassembled WGS sequence"/>
</dbReference>
<protein>
    <recommendedName>
        <fullName evidence="4">Cytochrome c domain-containing protein</fullName>
    </recommendedName>
</protein>
<evidence type="ECO:0000256" key="1">
    <source>
        <dbReference type="SAM" id="Phobius"/>
    </source>
</evidence>
<evidence type="ECO:0008006" key="4">
    <source>
        <dbReference type="Google" id="ProtNLM"/>
    </source>
</evidence>
<keyword evidence="1" id="KW-0812">Transmembrane</keyword>
<dbReference type="OrthoDB" id="1524066at2"/>
<proteinExistence type="predicted"/>
<dbReference type="EMBL" id="FQUU01000013">
    <property type="protein sequence ID" value="SHF58205.1"/>
    <property type="molecule type" value="Genomic_DNA"/>
</dbReference>
<evidence type="ECO:0000313" key="2">
    <source>
        <dbReference type="EMBL" id="SHF58205.1"/>
    </source>
</evidence>
<dbReference type="STRING" id="1121884.SAMN02745131_03024"/>
<organism evidence="2 3">
    <name type="scientific">Flavisolibacter ginsengisoli DSM 18119</name>
    <dbReference type="NCBI Taxonomy" id="1121884"/>
    <lineage>
        <taxon>Bacteria</taxon>
        <taxon>Pseudomonadati</taxon>
        <taxon>Bacteroidota</taxon>
        <taxon>Chitinophagia</taxon>
        <taxon>Chitinophagales</taxon>
        <taxon>Chitinophagaceae</taxon>
        <taxon>Flavisolibacter</taxon>
    </lineage>
</organism>
<keyword evidence="3" id="KW-1185">Reference proteome</keyword>
<keyword evidence="1" id="KW-0472">Membrane</keyword>
<sequence>MAHPIINRKQSILSISLLMCMMIIAGCYYDIEPNPGTCDTSHVTYSTTIAGIIQSNGCLTPDCHGGNNPISGIRLTDYNSVKAMETRLFGAINHSSGFVAMPQNAGKISQCEIDKVQAWIKAGAPNN</sequence>